<dbReference type="GO" id="GO:0071897">
    <property type="term" value="P:DNA biosynthetic process"/>
    <property type="evidence" value="ECO:0007669"/>
    <property type="project" value="UniProtKB-ARBA"/>
</dbReference>
<organism evidence="2 3">
    <name type="scientific">Dendroctonus ponderosae</name>
    <name type="common">Mountain pine beetle</name>
    <dbReference type="NCBI Taxonomy" id="77166"/>
    <lineage>
        <taxon>Eukaryota</taxon>
        <taxon>Metazoa</taxon>
        <taxon>Ecdysozoa</taxon>
        <taxon>Arthropoda</taxon>
        <taxon>Hexapoda</taxon>
        <taxon>Insecta</taxon>
        <taxon>Pterygota</taxon>
        <taxon>Neoptera</taxon>
        <taxon>Endopterygota</taxon>
        <taxon>Coleoptera</taxon>
        <taxon>Polyphaga</taxon>
        <taxon>Cucujiformia</taxon>
        <taxon>Curculionidae</taxon>
        <taxon>Scolytinae</taxon>
        <taxon>Dendroctonus</taxon>
    </lineage>
</organism>
<sequence length="367" mass="40910">LPTAGTNDSSFNSPFDLTQSQSVVNHIKSEPYIMLSTAIISVLDRNGKPHSCRVLLDNCSQSNFITSSISIDMLLGASVFWSLICVGQILLPNSGTVLQKTKFGWILSGPLPLNPPNNSICNLSLNSSQYQAIHDQLESFWRLEEFSNTPNLSQEELDCEEHFINTTSRDSSGRFVVHLPQSSTTTKLRVVFDGSVKSSSGISLNDTLKVGPKLQDDLMDLLLNFRTHKVAFTADIEKMYRCVMLNKPDRELHRILFRSSLTDELNHYQLNTVTYGTSCASFLAIRALRQVAIDMKDQYPTVSNTILSHFYVDDLLSGSSSVEEANQTIKDLTRILQSYGFNLRKFVSSSPQVLDNIHGNQSASTNK</sequence>
<dbReference type="Proteomes" id="UP000030742">
    <property type="component" value="Unassembled WGS sequence"/>
</dbReference>
<dbReference type="InterPro" id="IPR043502">
    <property type="entry name" value="DNA/RNA_pol_sf"/>
</dbReference>
<proteinExistence type="predicted"/>
<dbReference type="PANTHER" id="PTHR47331">
    <property type="entry name" value="PHD-TYPE DOMAIN-CONTAINING PROTEIN"/>
    <property type="match status" value="1"/>
</dbReference>
<dbReference type="AlphaFoldDB" id="U4U099"/>
<feature type="non-terminal residue" evidence="2">
    <location>
        <position position="367"/>
    </location>
</feature>
<dbReference type="InterPro" id="IPR043128">
    <property type="entry name" value="Rev_trsase/Diguanyl_cyclase"/>
</dbReference>
<gene>
    <name evidence="2" type="ORF">D910_04689</name>
</gene>
<evidence type="ECO:0000313" key="2">
    <source>
        <dbReference type="EMBL" id="ERL87294.1"/>
    </source>
</evidence>
<dbReference type="Gene3D" id="3.10.10.10">
    <property type="entry name" value="HIV Type 1 Reverse Transcriptase, subunit A, domain 1"/>
    <property type="match status" value="1"/>
</dbReference>
<reference evidence="2 3" key="1">
    <citation type="journal article" date="2013" name="Genome Biol.">
        <title>Draft genome of the mountain pine beetle, Dendroctonus ponderosae Hopkins, a major forest pest.</title>
        <authorList>
            <person name="Keeling C.I."/>
            <person name="Yuen M.M."/>
            <person name="Liao N.Y."/>
            <person name="Docking T.R."/>
            <person name="Chan S.K."/>
            <person name="Taylor G.A."/>
            <person name="Palmquist D.L."/>
            <person name="Jackman S.D."/>
            <person name="Nguyen A."/>
            <person name="Li M."/>
            <person name="Henderson H."/>
            <person name="Janes J.K."/>
            <person name="Zhao Y."/>
            <person name="Pandoh P."/>
            <person name="Moore R."/>
            <person name="Sperling F.A."/>
            <person name="Huber D.P."/>
            <person name="Birol I."/>
            <person name="Jones S.J."/>
            <person name="Bohlmann J."/>
        </authorList>
    </citation>
    <scope>NUCLEOTIDE SEQUENCE</scope>
</reference>
<evidence type="ECO:0000259" key="1">
    <source>
        <dbReference type="Pfam" id="PF00078"/>
    </source>
</evidence>
<name>U4U099_DENPD</name>
<evidence type="ECO:0000313" key="3">
    <source>
        <dbReference type="Proteomes" id="UP000030742"/>
    </source>
</evidence>
<feature type="domain" description="Reverse transcriptase" evidence="1">
    <location>
        <begin position="224"/>
        <end position="344"/>
    </location>
</feature>
<dbReference type="STRING" id="77166.U4U099"/>
<dbReference type="EMBL" id="KB631929">
    <property type="protein sequence ID" value="ERL87294.1"/>
    <property type="molecule type" value="Genomic_DNA"/>
</dbReference>
<dbReference type="OrthoDB" id="8052806at2759"/>
<dbReference type="Gene3D" id="3.30.70.270">
    <property type="match status" value="1"/>
</dbReference>
<accession>U4U099</accession>
<dbReference type="Pfam" id="PF00078">
    <property type="entry name" value="RVT_1"/>
    <property type="match status" value="1"/>
</dbReference>
<dbReference type="InterPro" id="IPR000477">
    <property type="entry name" value="RT_dom"/>
</dbReference>
<protein>
    <recommendedName>
        <fullName evidence="1">Reverse transcriptase domain-containing protein</fullName>
    </recommendedName>
</protein>
<feature type="non-terminal residue" evidence="2">
    <location>
        <position position="1"/>
    </location>
</feature>
<dbReference type="SUPFAM" id="SSF56672">
    <property type="entry name" value="DNA/RNA polymerases"/>
    <property type="match status" value="1"/>
</dbReference>